<sequence>MENLLSNSFISVIIPVYNGGEGFHRCLESLATLDPCPLEIIVVVDGGTDESGKVAEDFGATVIRQPVNCGPATARNIGAKIAKGDILLFLDADVAVYSDILAKISQVWQNNPNLEALIGSYDENPGEANFLSQYKNLFHHYTHQQASEEASTFWGACGAIRRDVFLEIGGFDESYRRASIEDIELGYRLKAAGYSIRLCKYIQVKHLKRWTPLSLLKADIFYRAIPWTELIHRDQCLINDLNLQWSSRFSIVLTYSLLAAFLAALWLPKFFVVVFVLGLTLVGLNLSVYRFFKEKRGWTFTLKVLPWHWLYYFYSGFGFAVGTANYMIKNKYKKNLYNLALS</sequence>
<gene>
    <name evidence="3" type="ordered locus">Cyan7822_5781</name>
</gene>
<feature type="domain" description="Glycosyltransferase 2-like" evidence="2">
    <location>
        <begin position="11"/>
        <end position="168"/>
    </location>
</feature>
<dbReference type="GO" id="GO:0016740">
    <property type="term" value="F:transferase activity"/>
    <property type="evidence" value="ECO:0007669"/>
    <property type="project" value="UniProtKB-KW"/>
</dbReference>
<dbReference type="RefSeq" id="WP_013334392.1">
    <property type="nucleotide sequence ID" value="NC_014533.1"/>
</dbReference>
<geneLocation type="plasmid" evidence="3 4">
    <name>Cy782201</name>
</geneLocation>
<dbReference type="PANTHER" id="PTHR43685">
    <property type="entry name" value="GLYCOSYLTRANSFERASE"/>
    <property type="match status" value="1"/>
</dbReference>
<dbReference type="HOGENOM" id="CLU_069115_0_0_3"/>
<proteinExistence type="predicted"/>
<keyword evidence="3" id="KW-0614">Plasmid</keyword>
<organism evidence="3 4">
    <name type="scientific">Gloeothece verrucosa (strain PCC 7822)</name>
    <name type="common">Cyanothece sp. (strain PCC 7822)</name>
    <dbReference type="NCBI Taxonomy" id="497965"/>
    <lineage>
        <taxon>Bacteria</taxon>
        <taxon>Bacillati</taxon>
        <taxon>Cyanobacteriota</taxon>
        <taxon>Cyanophyceae</taxon>
        <taxon>Oscillatoriophycideae</taxon>
        <taxon>Chroococcales</taxon>
        <taxon>Aphanothecaceae</taxon>
        <taxon>Gloeothece</taxon>
        <taxon>Gloeothece verrucosa</taxon>
    </lineage>
</organism>
<accession>E0UL12</accession>
<keyword evidence="4" id="KW-1185">Reference proteome</keyword>
<dbReference type="SUPFAM" id="SSF53448">
    <property type="entry name" value="Nucleotide-diphospho-sugar transferases"/>
    <property type="match status" value="1"/>
</dbReference>
<evidence type="ECO:0000313" key="3">
    <source>
        <dbReference type="EMBL" id="ADN17642.1"/>
    </source>
</evidence>
<dbReference type="OrthoDB" id="3655479at2"/>
<feature type="transmembrane region" description="Helical" evidence="1">
    <location>
        <begin position="245"/>
        <end position="263"/>
    </location>
</feature>
<keyword evidence="1" id="KW-0472">Membrane</keyword>
<feature type="transmembrane region" description="Helical" evidence="1">
    <location>
        <begin position="309"/>
        <end position="328"/>
    </location>
</feature>
<dbReference type="Gene3D" id="3.90.550.10">
    <property type="entry name" value="Spore Coat Polysaccharide Biosynthesis Protein SpsA, Chain A"/>
    <property type="match status" value="1"/>
</dbReference>
<evidence type="ECO:0000313" key="4">
    <source>
        <dbReference type="Proteomes" id="UP000008206"/>
    </source>
</evidence>
<protein>
    <submittedName>
        <fullName evidence="3">Glycosyl transferase family 2</fullName>
    </submittedName>
</protein>
<dbReference type="PANTHER" id="PTHR43685:SF2">
    <property type="entry name" value="GLYCOSYLTRANSFERASE 2-LIKE DOMAIN-CONTAINING PROTEIN"/>
    <property type="match status" value="1"/>
</dbReference>
<dbReference type="EMBL" id="CP002199">
    <property type="protein sequence ID" value="ADN17642.1"/>
    <property type="molecule type" value="Genomic_DNA"/>
</dbReference>
<dbReference type="InterPro" id="IPR001173">
    <property type="entry name" value="Glyco_trans_2-like"/>
</dbReference>
<dbReference type="Proteomes" id="UP000008206">
    <property type="component" value="Plasmid Cy782201"/>
</dbReference>
<dbReference type="CDD" id="cd00761">
    <property type="entry name" value="Glyco_tranf_GTA_type"/>
    <property type="match status" value="1"/>
</dbReference>
<dbReference type="KEGG" id="cyj:Cyan7822_5781"/>
<keyword evidence="1" id="KW-1133">Transmembrane helix</keyword>
<keyword evidence="1" id="KW-0812">Transmembrane</keyword>
<feature type="transmembrane region" description="Helical" evidence="1">
    <location>
        <begin position="270"/>
        <end position="289"/>
    </location>
</feature>
<dbReference type="AlphaFoldDB" id="E0UL12"/>
<dbReference type="Pfam" id="PF00535">
    <property type="entry name" value="Glycos_transf_2"/>
    <property type="match status" value="1"/>
</dbReference>
<evidence type="ECO:0000259" key="2">
    <source>
        <dbReference type="Pfam" id="PF00535"/>
    </source>
</evidence>
<evidence type="ECO:0000256" key="1">
    <source>
        <dbReference type="SAM" id="Phobius"/>
    </source>
</evidence>
<dbReference type="CAZy" id="GT2">
    <property type="family name" value="Glycosyltransferase Family 2"/>
</dbReference>
<dbReference type="InterPro" id="IPR050834">
    <property type="entry name" value="Glycosyltransf_2"/>
</dbReference>
<dbReference type="InterPro" id="IPR029044">
    <property type="entry name" value="Nucleotide-diphossugar_trans"/>
</dbReference>
<name>E0UL12_GLOV7</name>
<keyword evidence="3" id="KW-0808">Transferase</keyword>
<reference evidence="4" key="1">
    <citation type="journal article" date="2011" name="MBio">
        <title>Novel metabolic attributes of the genus Cyanothece, comprising a group of unicellular nitrogen-fixing Cyanobacteria.</title>
        <authorList>
            <person name="Bandyopadhyay A."/>
            <person name="Elvitigala T."/>
            <person name="Welsh E."/>
            <person name="Stockel J."/>
            <person name="Liberton M."/>
            <person name="Min H."/>
            <person name="Sherman L.A."/>
            <person name="Pakrasi H.B."/>
        </authorList>
    </citation>
    <scope>NUCLEOTIDE SEQUENCE [LARGE SCALE GENOMIC DNA]</scope>
    <source>
        <strain evidence="4">PCC 7822</strain>
        <plasmid evidence="4">Cy782201</plasmid>
    </source>
</reference>